<dbReference type="HAMAP" id="MF_01302_B">
    <property type="entry name" value="Ribosomal_uS8_B"/>
    <property type="match status" value="1"/>
</dbReference>
<gene>
    <name evidence="6 8" type="primary">rpsH</name>
    <name evidence="9" type="ORF">ANAPC1_00496</name>
    <name evidence="8" type="ORF">ANAPHAGO_00286</name>
</gene>
<evidence type="ECO:0000256" key="7">
    <source>
        <dbReference type="RuleBase" id="RU003660"/>
    </source>
</evidence>
<dbReference type="EMBL" id="FLLR01000014">
    <property type="protein sequence ID" value="SBO14152.1"/>
    <property type="molecule type" value="Genomic_DNA"/>
</dbReference>
<reference evidence="11" key="3">
    <citation type="submission" date="2016-03" db="EMBL/GenBank/DDBJ databases">
        <authorList>
            <person name="Loux Valentin"/>
        </authorList>
    </citation>
    <scope>NUCLEOTIDE SEQUENCE [LARGE SCALE GENOMIC DNA]</scope>
    <source>
        <strain evidence="11">C1</strain>
    </source>
</reference>
<keyword evidence="2 6" id="KW-0689">Ribosomal protein</keyword>
<reference evidence="8 10" key="1">
    <citation type="submission" date="2014-09" db="EMBL/GenBank/DDBJ databases">
        <authorList>
            <person name="Loux Valentin"/>
            <person name="Dugat Thibaut"/>
        </authorList>
    </citation>
    <scope>NUCLEOTIDE SEQUENCE [LARGE SCALE GENOMIC DNA]</scope>
    <source>
        <strain evidence="8 10">BOV-10_179</strain>
    </source>
</reference>
<evidence type="ECO:0000313" key="10">
    <source>
        <dbReference type="Proteomes" id="UP000055047"/>
    </source>
</evidence>
<organism evidence="8 10">
    <name type="scientific">Anaplasma phagocytophilum</name>
    <name type="common">Ehrlichia phagocytophila</name>
    <dbReference type="NCBI Taxonomy" id="948"/>
    <lineage>
        <taxon>Bacteria</taxon>
        <taxon>Pseudomonadati</taxon>
        <taxon>Pseudomonadota</taxon>
        <taxon>Alphaproteobacteria</taxon>
        <taxon>Rickettsiales</taxon>
        <taxon>Anaplasmataceae</taxon>
        <taxon>Anaplasma</taxon>
        <taxon>phagocytophilum group</taxon>
    </lineage>
</organism>
<evidence type="ECO:0000256" key="3">
    <source>
        <dbReference type="ARBA" id="ARBA00023274"/>
    </source>
</evidence>
<keyword evidence="3 6" id="KW-0687">Ribonucleoprotein</keyword>
<dbReference type="RefSeq" id="WP_021799358.1">
    <property type="nucleotide sequence ID" value="NZ_CCXQ01000156.1"/>
</dbReference>
<dbReference type="InterPro" id="IPR035987">
    <property type="entry name" value="Ribosomal_uS8_sf"/>
</dbReference>
<dbReference type="GO" id="GO:0003735">
    <property type="term" value="F:structural constituent of ribosome"/>
    <property type="evidence" value="ECO:0007669"/>
    <property type="project" value="InterPro"/>
</dbReference>
<evidence type="ECO:0000313" key="9">
    <source>
        <dbReference type="EMBL" id="SBO14152.1"/>
    </source>
</evidence>
<comment type="similarity">
    <text evidence="1 6 7">Belongs to the universal ribosomal protein uS8 family.</text>
</comment>
<dbReference type="InterPro" id="IPR047863">
    <property type="entry name" value="Ribosomal_uS8_CS"/>
</dbReference>
<comment type="subunit">
    <text evidence="5 6">Part of the 30S ribosomal subunit. Contacts proteins S5 and S12.</text>
</comment>
<dbReference type="EMBL" id="CCXQ01000156">
    <property type="protein sequence ID" value="CEG21056.1"/>
    <property type="molecule type" value="Genomic_DNA"/>
</dbReference>
<evidence type="ECO:0000313" key="11">
    <source>
        <dbReference type="Proteomes" id="UP000078419"/>
    </source>
</evidence>
<dbReference type="GO" id="GO:0005737">
    <property type="term" value="C:cytoplasm"/>
    <property type="evidence" value="ECO:0007669"/>
    <property type="project" value="UniProtKB-ARBA"/>
</dbReference>
<dbReference type="GO" id="GO:1990904">
    <property type="term" value="C:ribonucleoprotein complex"/>
    <property type="evidence" value="ECO:0007669"/>
    <property type="project" value="UniProtKB-KW"/>
</dbReference>
<dbReference type="GO" id="GO:0006412">
    <property type="term" value="P:translation"/>
    <property type="evidence" value="ECO:0007669"/>
    <property type="project" value="UniProtKB-UniRule"/>
</dbReference>
<name>A0A098EIC8_ANAPH</name>
<dbReference type="GO" id="GO:0019843">
    <property type="term" value="F:rRNA binding"/>
    <property type="evidence" value="ECO:0007669"/>
    <property type="project" value="UniProtKB-UniRule"/>
</dbReference>
<reference evidence="9" key="2">
    <citation type="submission" date="2016-03" db="EMBL/GenBank/DDBJ databases">
        <authorList>
            <person name="Loux V."/>
        </authorList>
    </citation>
    <scope>NUCLEOTIDE SEQUENCE</scope>
    <source>
        <strain evidence="9">C1</strain>
    </source>
</reference>
<keyword evidence="6" id="KW-0694">RNA-binding</keyword>
<evidence type="ECO:0000256" key="4">
    <source>
        <dbReference type="ARBA" id="ARBA00035258"/>
    </source>
</evidence>
<dbReference type="AlphaFoldDB" id="A0A098EIC8"/>
<dbReference type="NCBIfam" id="NF001109">
    <property type="entry name" value="PRK00136.1"/>
    <property type="match status" value="1"/>
</dbReference>
<protein>
    <recommendedName>
        <fullName evidence="4 6">Small ribosomal subunit protein uS8</fullName>
    </recommendedName>
</protein>
<proteinExistence type="inferred from homology"/>
<dbReference type="GO" id="GO:0005840">
    <property type="term" value="C:ribosome"/>
    <property type="evidence" value="ECO:0007669"/>
    <property type="project" value="UniProtKB-KW"/>
</dbReference>
<evidence type="ECO:0000256" key="2">
    <source>
        <dbReference type="ARBA" id="ARBA00022980"/>
    </source>
</evidence>
<accession>A0A098EIC8</accession>
<dbReference type="InterPro" id="IPR000630">
    <property type="entry name" value="Ribosomal_uS8"/>
</dbReference>
<dbReference type="Gene3D" id="3.30.1370.30">
    <property type="match status" value="1"/>
</dbReference>
<dbReference type="Proteomes" id="UP000078419">
    <property type="component" value="Unassembled WGS sequence"/>
</dbReference>
<evidence type="ECO:0000256" key="6">
    <source>
        <dbReference type="HAMAP-Rule" id="MF_01302"/>
    </source>
</evidence>
<keyword evidence="6" id="KW-0699">rRNA-binding</keyword>
<evidence type="ECO:0000256" key="5">
    <source>
        <dbReference type="ARBA" id="ARBA00046740"/>
    </source>
</evidence>
<dbReference type="PANTHER" id="PTHR11758">
    <property type="entry name" value="40S RIBOSOMAL PROTEIN S15A"/>
    <property type="match status" value="1"/>
</dbReference>
<dbReference type="Gene3D" id="3.30.1490.10">
    <property type="match status" value="1"/>
</dbReference>
<dbReference type="PROSITE" id="PS00053">
    <property type="entry name" value="RIBOSOMAL_S8"/>
    <property type="match status" value="1"/>
</dbReference>
<comment type="function">
    <text evidence="6">One of the primary rRNA binding proteins, it binds directly to 16S rRNA central domain where it helps coordinate assembly of the platform of the 30S subunit.</text>
</comment>
<dbReference type="Pfam" id="PF00410">
    <property type="entry name" value="Ribosomal_S8"/>
    <property type="match status" value="1"/>
</dbReference>
<sequence length="133" mass="14611">MSLSDPIADFLTRLRNGQAGMNKVVYVPCSKVVMAVLRILVEEGYIESFTEEVRGDSGIKVLKVFLKYFNSAAAIRKIVRVSRPGKRVYSSADKMPRFYNGLGIYIVSTSKGIMLDSHARNAGVGGEILCGVF</sequence>
<dbReference type="SUPFAM" id="SSF56047">
    <property type="entry name" value="Ribosomal protein S8"/>
    <property type="match status" value="1"/>
</dbReference>
<dbReference type="FunFam" id="3.30.1490.10:FF:000001">
    <property type="entry name" value="30S ribosomal protein S8"/>
    <property type="match status" value="1"/>
</dbReference>
<evidence type="ECO:0000256" key="1">
    <source>
        <dbReference type="ARBA" id="ARBA00006471"/>
    </source>
</evidence>
<evidence type="ECO:0000313" key="8">
    <source>
        <dbReference type="EMBL" id="CEG21056.1"/>
    </source>
</evidence>
<dbReference type="Proteomes" id="UP000055047">
    <property type="component" value="Unassembled WGS sequence"/>
</dbReference>